<accession>A0A263CW97</accession>
<sequence length="86" mass="8614">MDVTLTNTGPEAFPVVGLFVKAEVAGAPAVEVYDDENGFSGGITANDVPPGGRETISYGFSGAQPGPLVVSVDGVADVPVTFTGTL</sequence>
<evidence type="ECO:0000313" key="1">
    <source>
        <dbReference type="EMBL" id="OZM70420.1"/>
    </source>
</evidence>
<comment type="caution">
    <text evidence="1">The sequence shown here is derived from an EMBL/GenBank/DDBJ whole genome shotgun (WGS) entry which is preliminary data.</text>
</comment>
<dbReference type="AlphaFoldDB" id="A0A263CW97"/>
<evidence type="ECO:0000313" key="2">
    <source>
        <dbReference type="Proteomes" id="UP000242444"/>
    </source>
</evidence>
<dbReference type="Proteomes" id="UP000242444">
    <property type="component" value="Unassembled WGS sequence"/>
</dbReference>
<gene>
    <name evidence="1" type="ORF">CFN78_24970</name>
</gene>
<proteinExistence type="predicted"/>
<protein>
    <submittedName>
        <fullName evidence="1">Uncharacterized protein</fullName>
    </submittedName>
</protein>
<reference evidence="1 2" key="1">
    <citation type="submission" date="2017-07" db="EMBL/GenBank/DDBJ databases">
        <title>Amycolatopsis antarcticus sp. nov., isolated from the surface of an Antarcticus brown macroalga.</title>
        <authorList>
            <person name="Wang J."/>
            <person name="Leiva S."/>
            <person name="Huang J."/>
            <person name="Huang Y."/>
        </authorList>
    </citation>
    <scope>NUCLEOTIDE SEQUENCE [LARGE SCALE GENOMIC DNA]</scope>
    <source>
        <strain evidence="1 2">AU-G6</strain>
    </source>
</reference>
<organism evidence="1 2">
    <name type="scientific">Amycolatopsis antarctica</name>
    <dbReference type="NCBI Taxonomy" id="1854586"/>
    <lineage>
        <taxon>Bacteria</taxon>
        <taxon>Bacillati</taxon>
        <taxon>Actinomycetota</taxon>
        <taxon>Actinomycetes</taxon>
        <taxon>Pseudonocardiales</taxon>
        <taxon>Pseudonocardiaceae</taxon>
        <taxon>Amycolatopsis</taxon>
    </lineage>
</organism>
<keyword evidence="2" id="KW-1185">Reference proteome</keyword>
<dbReference type="InParanoid" id="A0A263CW97"/>
<name>A0A263CW97_9PSEU</name>
<dbReference type="EMBL" id="NKYE01000020">
    <property type="protein sequence ID" value="OZM70420.1"/>
    <property type="molecule type" value="Genomic_DNA"/>
</dbReference>